<reference evidence="2" key="1">
    <citation type="journal article" date="2022" name="Int. J. Mol. Sci.">
        <title>Draft Genome of Tanacetum Coccineum: Genomic Comparison of Closely Related Tanacetum-Family Plants.</title>
        <authorList>
            <person name="Yamashiro T."/>
            <person name="Shiraishi A."/>
            <person name="Nakayama K."/>
            <person name="Satake H."/>
        </authorList>
    </citation>
    <scope>NUCLEOTIDE SEQUENCE</scope>
</reference>
<feature type="region of interest" description="Disordered" evidence="1">
    <location>
        <begin position="31"/>
        <end position="68"/>
    </location>
</feature>
<accession>A0ABQ5E259</accession>
<feature type="region of interest" description="Disordered" evidence="1">
    <location>
        <begin position="151"/>
        <end position="174"/>
    </location>
</feature>
<evidence type="ECO:0000256" key="1">
    <source>
        <dbReference type="SAM" id="MobiDB-lite"/>
    </source>
</evidence>
<dbReference type="EMBL" id="BQNB010015908">
    <property type="protein sequence ID" value="GJT45521.1"/>
    <property type="molecule type" value="Genomic_DNA"/>
</dbReference>
<reference evidence="2" key="2">
    <citation type="submission" date="2022-01" db="EMBL/GenBank/DDBJ databases">
        <authorList>
            <person name="Yamashiro T."/>
            <person name="Shiraishi A."/>
            <person name="Satake H."/>
            <person name="Nakayama K."/>
        </authorList>
    </citation>
    <scope>NUCLEOTIDE SEQUENCE</scope>
</reference>
<organism evidence="2 3">
    <name type="scientific">Tanacetum coccineum</name>
    <dbReference type="NCBI Taxonomy" id="301880"/>
    <lineage>
        <taxon>Eukaryota</taxon>
        <taxon>Viridiplantae</taxon>
        <taxon>Streptophyta</taxon>
        <taxon>Embryophyta</taxon>
        <taxon>Tracheophyta</taxon>
        <taxon>Spermatophyta</taxon>
        <taxon>Magnoliopsida</taxon>
        <taxon>eudicotyledons</taxon>
        <taxon>Gunneridae</taxon>
        <taxon>Pentapetalae</taxon>
        <taxon>asterids</taxon>
        <taxon>campanulids</taxon>
        <taxon>Asterales</taxon>
        <taxon>Asteraceae</taxon>
        <taxon>Asteroideae</taxon>
        <taxon>Anthemideae</taxon>
        <taxon>Anthemidinae</taxon>
        <taxon>Tanacetum</taxon>
    </lineage>
</organism>
<protein>
    <submittedName>
        <fullName evidence="2">Uncharacterized protein</fullName>
    </submittedName>
</protein>
<name>A0ABQ5E259_9ASTR</name>
<feature type="compositionally biased region" description="Acidic residues" evidence="1">
    <location>
        <begin position="42"/>
        <end position="51"/>
    </location>
</feature>
<feature type="compositionally biased region" description="Pro residues" evidence="1">
    <location>
        <begin position="157"/>
        <end position="170"/>
    </location>
</feature>
<gene>
    <name evidence="2" type="ORF">Tco_0954236</name>
</gene>
<proteinExistence type="predicted"/>
<dbReference type="Proteomes" id="UP001151760">
    <property type="component" value="Unassembled WGS sequence"/>
</dbReference>
<keyword evidence="3" id="KW-1185">Reference proteome</keyword>
<evidence type="ECO:0000313" key="3">
    <source>
        <dbReference type="Proteomes" id="UP001151760"/>
    </source>
</evidence>
<evidence type="ECO:0000313" key="2">
    <source>
        <dbReference type="EMBL" id="GJT45521.1"/>
    </source>
</evidence>
<comment type="caution">
    <text evidence="2">The sequence shown here is derived from an EMBL/GenBank/DDBJ whole genome shotgun (WGS) entry which is preliminary data.</text>
</comment>
<sequence length="253" mass="28194">MSLSKKKEKVIVKKRKGIELLSEVALTEEAQYKKFSRRNEKEVEDDEEEKGDESIKTASNYASTNEEDETIVELKVENKAEGDEDKGMDYTTNQFNDDVDVRYSPTDAKIVSPIDVHVYHEVPSNQTPTLLIIPVSVITESSAVYTIGIPQSLSSFTPPPPQSTPTPPPTTKATNPLSALPNFTSVFQFNNRVSTLEKEVAKLKKDDLLNTQVTALVDEHLDSRLGATRDEFMSYLSASITAKITEKVKIQLP</sequence>